<dbReference type="PANTHER" id="PTHR33112:SF1">
    <property type="entry name" value="HETEROKARYON INCOMPATIBILITY DOMAIN-CONTAINING PROTEIN"/>
    <property type="match status" value="1"/>
</dbReference>
<gene>
    <name evidence="2" type="ORF">N8I77_011753</name>
</gene>
<evidence type="ECO:0000259" key="1">
    <source>
        <dbReference type="Pfam" id="PF06985"/>
    </source>
</evidence>
<name>A0AAD9VZ87_PHOAM</name>
<evidence type="ECO:0000313" key="2">
    <source>
        <dbReference type="EMBL" id="KAK2598333.1"/>
    </source>
</evidence>
<reference evidence="2" key="1">
    <citation type="submission" date="2023-06" db="EMBL/GenBank/DDBJ databases">
        <authorList>
            <person name="Noh H."/>
        </authorList>
    </citation>
    <scope>NUCLEOTIDE SEQUENCE</scope>
    <source>
        <strain evidence="2">DUCC20226</strain>
    </source>
</reference>
<keyword evidence="3" id="KW-1185">Reference proteome</keyword>
<dbReference type="Pfam" id="PF06985">
    <property type="entry name" value="HET"/>
    <property type="match status" value="1"/>
</dbReference>
<feature type="domain" description="Heterokaryon incompatibility" evidence="1">
    <location>
        <begin position="144"/>
        <end position="277"/>
    </location>
</feature>
<organism evidence="2 3">
    <name type="scientific">Phomopsis amygdali</name>
    <name type="common">Fusicoccum amygdali</name>
    <dbReference type="NCBI Taxonomy" id="1214568"/>
    <lineage>
        <taxon>Eukaryota</taxon>
        <taxon>Fungi</taxon>
        <taxon>Dikarya</taxon>
        <taxon>Ascomycota</taxon>
        <taxon>Pezizomycotina</taxon>
        <taxon>Sordariomycetes</taxon>
        <taxon>Sordariomycetidae</taxon>
        <taxon>Diaporthales</taxon>
        <taxon>Diaporthaceae</taxon>
        <taxon>Diaporthe</taxon>
    </lineage>
</organism>
<dbReference type="PANTHER" id="PTHR33112">
    <property type="entry name" value="DOMAIN PROTEIN, PUTATIVE-RELATED"/>
    <property type="match status" value="1"/>
</dbReference>
<evidence type="ECO:0000313" key="3">
    <source>
        <dbReference type="Proteomes" id="UP001265746"/>
    </source>
</evidence>
<accession>A0AAD9VZ87</accession>
<comment type="caution">
    <text evidence="2">The sequence shown here is derived from an EMBL/GenBank/DDBJ whole genome shotgun (WGS) entry which is preliminary data.</text>
</comment>
<protein>
    <recommendedName>
        <fullName evidence="1">Heterokaryon incompatibility domain-containing protein</fullName>
    </recommendedName>
</protein>
<dbReference type="EMBL" id="JAUJFL010000008">
    <property type="protein sequence ID" value="KAK2598333.1"/>
    <property type="molecule type" value="Genomic_DNA"/>
</dbReference>
<dbReference type="InterPro" id="IPR010730">
    <property type="entry name" value="HET"/>
</dbReference>
<proteinExistence type="predicted"/>
<sequence length="580" mass="66629">MANTTDSYTHEDEDFFRGEATQDVNNNRVISNTMFEMNAMRGLEDFHLFQVCYDDYKSYSRQYPRKIIVIPSHKGPGFFGRHIDRDVVDLEAVCTQLQFCEKNHELCKPVYSASTASKYRDLGLRAIDVDSMTVVPIMWENDRYVALSYVWGSTHTNEEDRDCELPTRLPQVVQDAVFVSKSLGHRFLWVDRYCIPQTDMVARQQQIQAMGEIYLHSSLTITAAAGTDADCGLPGVSTRRCKQDSIRVGQHCLLAFYPPNHELPTTKWASRGWTYQEGLLSTRRLIFTQSRVFFECREALFDEYCTAFIVKPSDAHWSSSYKDLFHAFRSFVPDREDEGEFFRQAAMRIGEFSQRELTYDGDALNAMAGVLSLYPDIAFCGLPVPRLLPVGCRLDRETDSLTLALAWTGSDQPSSTRRRAFPSWTWAGWKKCVYQGPTEPHPKYYFKFLVDSISVQFKDTAVNWETGKKDVMARSRAGTLPTWLQISGWSFTSLEDPEVSKENGTFWLLLWYLSAYNPGLVWRWTRMKLRRVGGGDSLNLFERCHVEQIENVDGPLEFDEISGSPMVTGRTLHRCTVRLI</sequence>
<dbReference type="AlphaFoldDB" id="A0AAD9VZ87"/>
<dbReference type="Proteomes" id="UP001265746">
    <property type="component" value="Unassembled WGS sequence"/>
</dbReference>